<comment type="caution">
    <text evidence="1">The sequence shown here is derived from an EMBL/GenBank/DDBJ whole genome shotgun (WGS) entry which is preliminary data.</text>
</comment>
<accession>A0A5C6KNP3</accession>
<evidence type="ECO:0000313" key="1">
    <source>
        <dbReference type="EMBL" id="TWV64034.1"/>
    </source>
</evidence>
<reference evidence="1 2" key="1">
    <citation type="submission" date="2019-07" db="EMBL/GenBank/DDBJ databases">
        <title>Genome sequencing of Bacteroides dorei iSURF_12.</title>
        <authorList>
            <person name="Sevigny J.L."/>
            <person name="Ruoff K.L."/>
            <person name="Price C.E."/>
            <person name="Valls R.A."/>
            <person name="O'Toole G.A."/>
        </authorList>
    </citation>
    <scope>NUCLEOTIDE SEQUENCE [LARGE SCALE GENOMIC DNA]</scope>
    <source>
        <strain evidence="1 2">ANK132K_1B</strain>
    </source>
</reference>
<gene>
    <name evidence="1" type="ORF">FSA04_23275</name>
</gene>
<name>A0A5C6KNP3_9BACT</name>
<dbReference type="RefSeq" id="WP_146265238.1">
    <property type="nucleotide sequence ID" value="NZ_VOIF01000068.1"/>
</dbReference>
<evidence type="ECO:0000313" key="2">
    <source>
        <dbReference type="Proteomes" id="UP000315833"/>
    </source>
</evidence>
<organism evidence="1 2">
    <name type="scientific">Phocaeicola dorei</name>
    <dbReference type="NCBI Taxonomy" id="357276"/>
    <lineage>
        <taxon>Bacteria</taxon>
        <taxon>Pseudomonadati</taxon>
        <taxon>Bacteroidota</taxon>
        <taxon>Bacteroidia</taxon>
        <taxon>Bacteroidales</taxon>
        <taxon>Bacteroidaceae</taxon>
        <taxon>Phocaeicola</taxon>
    </lineage>
</organism>
<proteinExistence type="predicted"/>
<sequence length="113" mass="12591">MSFEIIPTPDFARSLKLLAKRHKSLKQDMLVFVAGLRENPLQGKELAPNIRKVRLTITSKGKGKSGGARIITYVMAVSEVEGRVYLIEIYDKADYDTVDVAALKRMIAELGLL</sequence>
<protein>
    <submittedName>
        <fullName evidence="1">Addiction module toxin RelE</fullName>
    </submittedName>
</protein>
<dbReference type="AlphaFoldDB" id="A0A5C6KNP3"/>
<dbReference type="Proteomes" id="UP000315833">
    <property type="component" value="Unassembled WGS sequence"/>
</dbReference>
<dbReference type="EMBL" id="VOIF01000068">
    <property type="protein sequence ID" value="TWV64034.1"/>
    <property type="molecule type" value="Genomic_DNA"/>
</dbReference>